<sequence length="54" mass="6169">MEEIREELGIIVGDLYIKYGGTEEILKLNSILDTLVLLEMKEINKDICELQTSV</sequence>
<proteinExistence type="predicted"/>
<gene>
    <name evidence="1" type="ORF">CPLFYP93_02076</name>
</gene>
<protein>
    <submittedName>
        <fullName evidence="1">Uncharacterized protein</fullName>
    </submittedName>
</protein>
<name>A0A6N3E1L0_9CLOT</name>
<dbReference type="AlphaFoldDB" id="A0A6N3E1L0"/>
<accession>A0A6N3E1L0</accession>
<reference evidence="1" key="1">
    <citation type="submission" date="2019-11" db="EMBL/GenBank/DDBJ databases">
        <authorList>
            <person name="Feng L."/>
        </authorList>
    </citation>
    <scope>NUCLEOTIDE SEQUENCE</scope>
    <source>
        <strain evidence="1">CParaputrificumLFYP93</strain>
    </source>
</reference>
<organism evidence="1">
    <name type="scientific">Clostridium paraputrificum</name>
    <dbReference type="NCBI Taxonomy" id="29363"/>
    <lineage>
        <taxon>Bacteria</taxon>
        <taxon>Bacillati</taxon>
        <taxon>Bacillota</taxon>
        <taxon>Clostridia</taxon>
        <taxon>Eubacteriales</taxon>
        <taxon>Clostridiaceae</taxon>
        <taxon>Clostridium</taxon>
    </lineage>
</organism>
<evidence type="ECO:0000313" key="1">
    <source>
        <dbReference type="EMBL" id="VYU35596.1"/>
    </source>
</evidence>
<dbReference type="EMBL" id="CACRTV010000050">
    <property type="protein sequence ID" value="VYU35596.1"/>
    <property type="molecule type" value="Genomic_DNA"/>
</dbReference>
<dbReference type="RefSeq" id="WP_156561379.1">
    <property type="nucleotide sequence ID" value="NZ_CACRTV010000050.1"/>
</dbReference>